<comment type="caution">
    <text evidence="7">The sequence shown here is derived from an EMBL/GenBank/DDBJ whole genome shotgun (WGS) entry which is preliminary data.</text>
</comment>
<reference evidence="7 8" key="1">
    <citation type="submission" date="2019-08" db="EMBL/GenBank/DDBJ databases">
        <title>Parahaliea maris sp. nov., isolated from the surface seawater.</title>
        <authorList>
            <person name="Liu Y."/>
        </authorList>
    </citation>
    <scope>NUCLEOTIDE SEQUENCE [LARGE SCALE GENOMIC DNA]</scope>
    <source>
        <strain evidence="7 8">S2-26</strain>
    </source>
</reference>
<evidence type="ECO:0000256" key="2">
    <source>
        <dbReference type="ARBA" id="ARBA00022723"/>
    </source>
</evidence>
<keyword evidence="5" id="KW-0408">Iron</keyword>
<evidence type="ECO:0000313" key="8">
    <source>
        <dbReference type="Proteomes" id="UP000321933"/>
    </source>
</evidence>
<keyword evidence="3 7" id="KW-0223">Dioxygenase</keyword>
<dbReference type="InterPro" id="IPR051178">
    <property type="entry name" value="TfdA_dioxygenase"/>
</dbReference>
<dbReference type="InterPro" id="IPR003819">
    <property type="entry name" value="TauD/TfdA-like"/>
</dbReference>
<accession>A0A5C8ZTG9</accession>
<dbReference type="Proteomes" id="UP000321933">
    <property type="component" value="Unassembled WGS sequence"/>
</dbReference>
<dbReference type="InterPro" id="IPR042098">
    <property type="entry name" value="TauD-like_sf"/>
</dbReference>
<dbReference type="Pfam" id="PF02668">
    <property type="entry name" value="TauD"/>
    <property type="match status" value="1"/>
</dbReference>
<evidence type="ECO:0000259" key="6">
    <source>
        <dbReference type="Pfam" id="PF02668"/>
    </source>
</evidence>
<feature type="domain" description="TauD/TfdA-like" evidence="6">
    <location>
        <begin position="5"/>
        <end position="294"/>
    </location>
</feature>
<dbReference type="PANTHER" id="PTHR43779:SF3">
    <property type="entry name" value="(3R)-3-[(CARBOXYMETHYL)AMINO]FATTY ACID OXYGENASE_DECARBOXYLASE"/>
    <property type="match status" value="1"/>
</dbReference>
<dbReference type="AlphaFoldDB" id="A0A5C8ZTG9"/>
<proteinExistence type="inferred from homology"/>
<comment type="similarity">
    <text evidence="1">Belongs to the TfdA dioxygenase family.</text>
</comment>
<evidence type="ECO:0000256" key="4">
    <source>
        <dbReference type="ARBA" id="ARBA00023002"/>
    </source>
</evidence>
<evidence type="ECO:0000256" key="1">
    <source>
        <dbReference type="ARBA" id="ARBA00005896"/>
    </source>
</evidence>
<dbReference type="Gene3D" id="3.60.130.10">
    <property type="entry name" value="Clavaminate synthase-like"/>
    <property type="match status" value="1"/>
</dbReference>
<sequence length="308" mass="34824">MSLQVKPLDNVGVEVSGFDINAPISDALAAELKAIWLEHGIVLFRNQDIDPGKQIEFSRIFGPLEMHPLKATTNDEYPELFELVNEPGKDEYATAFYNGETLVNKLDWHMDLHYTGKPNHGAVLRAVVCASEKGLTGFGDLAKAWDALDAEKQALLEKLEIVYCFAMQRRNMRFVDMTGYQPGPKSPKNPAQMRFPNFADVAYPAVVTHPITGRKVLEIVELNLDRVYAPARAGLCHDEAMDLLRELVEHIRQPEFHYFHEWREGDMVLWDNWRAMHCTTGTRPGVNRLIHRTTIAGDATLGRVLDEG</sequence>
<evidence type="ECO:0000256" key="3">
    <source>
        <dbReference type="ARBA" id="ARBA00022964"/>
    </source>
</evidence>
<protein>
    <submittedName>
        <fullName evidence="7">TauD/TfdA family dioxygenase</fullName>
    </submittedName>
</protein>
<gene>
    <name evidence="7" type="ORF">FVW59_11375</name>
</gene>
<dbReference type="RefSeq" id="WP_148064442.1">
    <property type="nucleotide sequence ID" value="NZ_VRYZ01000004.1"/>
</dbReference>
<dbReference type="GO" id="GO:0046872">
    <property type="term" value="F:metal ion binding"/>
    <property type="evidence" value="ECO:0007669"/>
    <property type="project" value="UniProtKB-KW"/>
</dbReference>
<organism evidence="7 8">
    <name type="scientific">Parahaliea aestuarii</name>
    <dbReference type="NCBI Taxonomy" id="1852021"/>
    <lineage>
        <taxon>Bacteria</taxon>
        <taxon>Pseudomonadati</taxon>
        <taxon>Pseudomonadota</taxon>
        <taxon>Gammaproteobacteria</taxon>
        <taxon>Cellvibrionales</taxon>
        <taxon>Halieaceae</taxon>
        <taxon>Parahaliea</taxon>
    </lineage>
</organism>
<dbReference type="SUPFAM" id="SSF51197">
    <property type="entry name" value="Clavaminate synthase-like"/>
    <property type="match status" value="1"/>
</dbReference>
<dbReference type="GO" id="GO:0016706">
    <property type="term" value="F:2-oxoglutarate-dependent dioxygenase activity"/>
    <property type="evidence" value="ECO:0007669"/>
    <property type="project" value="UniProtKB-ARBA"/>
</dbReference>
<keyword evidence="2" id="KW-0479">Metal-binding</keyword>
<dbReference type="OrthoDB" id="581608at2"/>
<dbReference type="EMBL" id="VRYZ01000004">
    <property type="protein sequence ID" value="TXS91745.1"/>
    <property type="molecule type" value="Genomic_DNA"/>
</dbReference>
<name>A0A5C8ZTG9_9GAMM</name>
<keyword evidence="4" id="KW-0560">Oxidoreductase</keyword>
<keyword evidence="8" id="KW-1185">Reference proteome</keyword>
<evidence type="ECO:0000313" key="7">
    <source>
        <dbReference type="EMBL" id="TXS91745.1"/>
    </source>
</evidence>
<evidence type="ECO:0000256" key="5">
    <source>
        <dbReference type="ARBA" id="ARBA00023004"/>
    </source>
</evidence>
<dbReference type="PANTHER" id="PTHR43779">
    <property type="entry name" value="DIOXYGENASE RV0097-RELATED"/>
    <property type="match status" value="1"/>
</dbReference>